<evidence type="ECO:0000313" key="2">
    <source>
        <dbReference type="Proteomes" id="UP001244242"/>
    </source>
</evidence>
<name>A0ABT6VJN1_9GAMM</name>
<dbReference type="Proteomes" id="UP001244242">
    <property type="component" value="Unassembled WGS sequence"/>
</dbReference>
<comment type="caution">
    <text evidence="1">The sequence shown here is derived from an EMBL/GenBank/DDBJ whole genome shotgun (WGS) entry which is preliminary data.</text>
</comment>
<dbReference type="EMBL" id="JASCQO010000035">
    <property type="protein sequence ID" value="MDI5934175.1"/>
    <property type="molecule type" value="Genomic_DNA"/>
</dbReference>
<proteinExistence type="predicted"/>
<reference evidence="1 2" key="1">
    <citation type="submission" date="2023-04" db="EMBL/GenBank/DDBJ databases">
        <title>Halomonas strains isolated from rhizosphere soil.</title>
        <authorList>
            <person name="Xu L."/>
            <person name="Sun J.-Q."/>
        </authorList>
    </citation>
    <scope>NUCLEOTIDE SEQUENCE [LARGE SCALE GENOMIC DNA]</scope>
    <source>
        <strain evidence="1 2">LN1S58</strain>
    </source>
</reference>
<keyword evidence="2" id="KW-1185">Reference proteome</keyword>
<protein>
    <submittedName>
        <fullName evidence="1">Uncharacterized protein</fullName>
    </submittedName>
</protein>
<accession>A0ABT6VJN1</accession>
<sequence>MTKPEYYEGAFCKYLTCYVPYYYLATIHVGDQRTFNQRFHSAMWKIFMPHQFSMDRARRVAENKADNCVLTGYPSCESLLVKYKGMQCAWKNQKSEKKKIIFAPHHSINEDTGSRLSNFVEYADVMAKLARKYRNETQWSFKPHPLLKPKLYIPPGWGKKKTDEYFSFWALLENYQLDESEYGE</sequence>
<organism evidence="1 2">
    <name type="scientific">Halomonas kalidii</name>
    <dbReference type="NCBI Taxonomy" id="3043293"/>
    <lineage>
        <taxon>Bacteria</taxon>
        <taxon>Pseudomonadati</taxon>
        <taxon>Pseudomonadota</taxon>
        <taxon>Gammaproteobacteria</taxon>
        <taxon>Oceanospirillales</taxon>
        <taxon>Halomonadaceae</taxon>
        <taxon>Halomonas</taxon>
    </lineage>
</organism>
<gene>
    <name evidence="1" type="ORF">QLQ84_10285</name>
</gene>
<evidence type="ECO:0000313" key="1">
    <source>
        <dbReference type="EMBL" id="MDI5934175.1"/>
    </source>
</evidence>
<dbReference type="RefSeq" id="WP_282721646.1">
    <property type="nucleotide sequence ID" value="NZ_JASCQO010000035.1"/>
</dbReference>